<accession>A0A1I1ERW9</accession>
<evidence type="ECO:0000313" key="2">
    <source>
        <dbReference type="Proteomes" id="UP000240042"/>
    </source>
</evidence>
<evidence type="ECO:0000313" key="1">
    <source>
        <dbReference type="EMBL" id="SFB89747.1"/>
    </source>
</evidence>
<dbReference type="AlphaFoldDB" id="A0A1I1ERW9"/>
<dbReference type="Proteomes" id="UP000240042">
    <property type="component" value="Unassembled WGS sequence"/>
</dbReference>
<reference evidence="2" key="1">
    <citation type="submission" date="2016-10" db="EMBL/GenBank/DDBJ databases">
        <authorList>
            <person name="Varghese N."/>
            <person name="Submissions S."/>
        </authorList>
    </citation>
    <scope>NUCLEOTIDE SEQUENCE [LARGE SCALE GENOMIC DNA]</scope>
    <source>
        <strain evidence="2">ATCC 43811</strain>
    </source>
</reference>
<name>A0A1I1ERW9_BREAD</name>
<organism evidence="1 2">
    <name type="scientific">Brevinema andersonii</name>
    <dbReference type="NCBI Taxonomy" id="34097"/>
    <lineage>
        <taxon>Bacteria</taxon>
        <taxon>Pseudomonadati</taxon>
        <taxon>Spirochaetota</taxon>
        <taxon>Spirochaetia</taxon>
        <taxon>Brevinematales</taxon>
        <taxon>Brevinemataceae</taxon>
        <taxon>Brevinema</taxon>
    </lineage>
</organism>
<gene>
    <name evidence="1" type="ORF">SAMN02745150_01229</name>
</gene>
<keyword evidence="2" id="KW-1185">Reference proteome</keyword>
<protein>
    <submittedName>
        <fullName evidence="1">Uncharacterized protein</fullName>
    </submittedName>
</protein>
<dbReference type="RefSeq" id="WP_092319712.1">
    <property type="nucleotide sequence ID" value="NZ_FOKY01000017.1"/>
</dbReference>
<dbReference type="EMBL" id="FOKY01000017">
    <property type="protein sequence ID" value="SFB89747.1"/>
    <property type="molecule type" value="Genomic_DNA"/>
</dbReference>
<sequence length="137" mass="16569">MLYWDPDEVQPSIRLITPWFRERDSLMGMISGISSMRTFKYFLNNIAYYNLPESARKAAYTDSKSSKQEKLELMYYIFYKIFHTHNKKKLKIILLNYLMHYMFETDLIMYTPAFEYEDGIHYNEDPNDPTFQTPKLN</sequence>
<proteinExistence type="predicted"/>